<evidence type="ECO:0000256" key="6">
    <source>
        <dbReference type="PROSITE-ProRule" id="PRU00042"/>
    </source>
</evidence>
<dbReference type="GO" id="GO:0008270">
    <property type="term" value="F:zinc ion binding"/>
    <property type="evidence" value="ECO:0007669"/>
    <property type="project" value="UniProtKB-UniRule"/>
</dbReference>
<evidence type="ECO:0000256" key="4">
    <source>
        <dbReference type="ARBA" id="ARBA00022771"/>
    </source>
</evidence>
<dbReference type="GeneID" id="112047092"/>
<dbReference type="SUPFAM" id="SSF57716">
    <property type="entry name" value="Glucocorticoid receptor-like (DNA-binding domain)"/>
    <property type="match status" value="1"/>
</dbReference>
<dbReference type="SMART" id="SM00355">
    <property type="entry name" value="ZnF_C2H2"/>
    <property type="match status" value="9"/>
</dbReference>
<evidence type="ECO:0000259" key="10">
    <source>
        <dbReference type="PROSITE" id="PS51915"/>
    </source>
</evidence>
<dbReference type="InterPro" id="IPR012934">
    <property type="entry name" value="Znf_AD"/>
</dbReference>
<evidence type="ECO:0000313" key="12">
    <source>
        <dbReference type="RefSeq" id="XP_023939780.2"/>
    </source>
</evidence>
<accession>A0A6J1MVU0</accession>
<evidence type="ECO:0000256" key="5">
    <source>
        <dbReference type="ARBA" id="ARBA00022833"/>
    </source>
</evidence>
<feature type="domain" description="C2H2-type" evidence="9">
    <location>
        <begin position="394"/>
        <end position="422"/>
    </location>
</feature>
<dbReference type="SUPFAM" id="SSF57667">
    <property type="entry name" value="beta-beta-alpha zinc fingers"/>
    <property type="match status" value="3"/>
</dbReference>
<comment type="subcellular location">
    <subcellularLocation>
        <location evidence="1">Nucleus</location>
    </subcellularLocation>
</comment>
<evidence type="ECO:0000256" key="7">
    <source>
        <dbReference type="PROSITE-ProRule" id="PRU01263"/>
    </source>
</evidence>
<evidence type="ECO:0000256" key="3">
    <source>
        <dbReference type="ARBA" id="ARBA00022737"/>
    </source>
</evidence>
<feature type="binding site" evidence="7">
    <location>
        <position position="17"/>
    </location>
    <ligand>
        <name>Zn(2+)</name>
        <dbReference type="ChEBI" id="CHEBI:29105"/>
    </ligand>
</feature>
<dbReference type="GO" id="GO:0000977">
    <property type="term" value="F:RNA polymerase II transcription regulatory region sequence-specific DNA binding"/>
    <property type="evidence" value="ECO:0007669"/>
    <property type="project" value="TreeGrafter"/>
</dbReference>
<dbReference type="InterPro" id="IPR007889">
    <property type="entry name" value="HTH_Psq"/>
</dbReference>
<dbReference type="InterPro" id="IPR009057">
    <property type="entry name" value="Homeodomain-like_sf"/>
</dbReference>
<dbReference type="Gene3D" id="1.10.10.60">
    <property type="entry name" value="Homeodomain-like"/>
    <property type="match status" value="1"/>
</dbReference>
<dbReference type="PROSITE" id="PS00028">
    <property type="entry name" value="ZINC_FINGER_C2H2_1"/>
    <property type="match status" value="6"/>
</dbReference>
<keyword evidence="3" id="KW-0677">Repeat</keyword>
<dbReference type="SMART" id="SM00868">
    <property type="entry name" value="zf-AD"/>
    <property type="match status" value="1"/>
</dbReference>
<feature type="compositionally biased region" description="Acidic residues" evidence="8">
    <location>
        <begin position="115"/>
        <end position="129"/>
    </location>
</feature>
<dbReference type="Pfam" id="PF07776">
    <property type="entry name" value="zf-AD"/>
    <property type="match status" value="1"/>
</dbReference>
<feature type="binding site" evidence="7">
    <location>
        <position position="67"/>
    </location>
    <ligand>
        <name>Zn(2+)</name>
        <dbReference type="ChEBI" id="CHEBI:29105"/>
    </ligand>
</feature>
<dbReference type="Proteomes" id="UP001652582">
    <property type="component" value="Chromosome 26"/>
</dbReference>
<feature type="region of interest" description="Disordered" evidence="8">
    <location>
        <begin position="98"/>
        <end position="150"/>
    </location>
</feature>
<feature type="domain" description="C2H2-type" evidence="9">
    <location>
        <begin position="507"/>
        <end position="533"/>
    </location>
</feature>
<gene>
    <name evidence="12" type="primary">LOC112047092</name>
</gene>
<feature type="binding site" evidence="7">
    <location>
        <position position="64"/>
    </location>
    <ligand>
        <name>Zn(2+)</name>
        <dbReference type="ChEBI" id="CHEBI:29105"/>
    </ligand>
</feature>
<dbReference type="GO" id="GO:0005634">
    <property type="term" value="C:nucleus"/>
    <property type="evidence" value="ECO:0007669"/>
    <property type="project" value="UniProtKB-SubCell"/>
</dbReference>
<dbReference type="GO" id="GO:0000981">
    <property type="term" value="F:DNA-binding transcription factor activity, RNA polymerase II-specific"/>
    <property type="evidence" value="ECO:0007669"/>
    <property type="project" value="TreeGrafter"/>
</dbReference>
<feature type="binding site" evidence="7">
    <location>
        <position position="20"/>
    </location>
    <ligand>
        <name>Zn(2+)</name>
        <dbReference type="ChEBI" id="CHEBI:29105"/>
    </ligand>
</feature>
<name>A0A6J1MVU0_BICAN</name>
<feature type="domain" description="C2H2-type" evidence="9">
    <location>
        <begin position="367"/>
        <end position="395"/>
    </location>
</feature>
<protein>
    <submittedName>
        <fullName evidence="12">Zinc finger protein 57</fullName>
    </submittedName>
</protein>
<keyword evidence="2 7" id="KW-0479">Metal-binding</keyword>
<evidence type="ECO:0000256" key="8">
    <source>
        <dbReference type="SAM" id="MobiDB-lite"/>
    </source>
</evidence>
<dbReference type="KEGG" id="bany:112047092"/>
<feature type="domain" description="ZAD" evidence="10">
    <location>
        <begin position="15"/>
        <end position="91"/>
    </location>
</feature>
<dbReference type="PROSITE" id="PS50157">
    <property type="entry name" value="ZINC_FINGER_C2H2_2"/>
    <property type="match status" value="6"/>
</dbReference>
<evidence type="ECO:0000259" key="9">
    <source>
        <dbReference type="PROSITE" id="PS50157"/>
    </source>
</evidence>
<keyword evidence="11" id="KW-1185">Reference proteome</keyword>
<feature type="compositionally biased region" description="Low complexity" evidence="8">
    <location>
        <begin position="130"/>
        <end position="143"/>
    </location>
</feature>
<dbReference type="Pfam" id="PF05225">
    <property type="entry name" value="HTH_psq"/>
    <property type="match status" value="1"/>
</dbReference>
<dbReference type="SUPFAM" id="SSF46689">
    <property type="entry name" value="Homeodomain-like"/>
    <property type="match status" value="1"/>
</dbReference>
<dbReference type="RefSeq" id="XP_023939780.2">
    <property type="nucleotide sequence ID" value="XM_024084012.2"/>
</dbReference>
<evidence type="ECO:0000256" key="2">
    <source>
        <dbReference type="ARBA" id="ARBA00022723"/>
    </source>
</evidence>
<keyword evidence="4 6" id="KW-0863">Zinc-finger</keyword>
<evidence type="ECO:0000313" key="11">
    <source>
        <dbReference type="Proteomes" id="UP001652582"/>
    </source>
</evidence>
<feature type="domain" description="C2H2-type" evidence="9">
    <location>
        <begin position="479"/>
        <end position="506"/>
    </location>
</feature>
<dbReference type="InterPro" id="IPR013087">
    <property type="entry name" value="Znf_C2H2_type"/>
</dbReference>
<dbReference type="InterPro" id="IPR036236">
    <property type="entry name" value="Znf_C2H2_sf"/>
</dbReference>
<dbReference type="PANTHER" id="PTHR24379:SF127">
    <property type="entry name" value="BLOODY FINGERS-RELATED"/>
    <property type="match status" value="1"/>
</dbReference>
<evidence type="ECO:0000256" key="1">
    <source>
        <dbReference type="ARBA" id="ARBA00004123"/>
    </source>
</evidence>
<dbReference type="Pfam" id="PF00096">
    <property type="entry name" value="zf-C2H2"/>
    <property type="match status" value="3"/>
</dbReference>
<sequence length="533" mass="62297">MSEFWLTIATENVLDKCKCCLSEMELKTLWDQHEFEGDGEVYGEMLNECFGISFHQPDPSEQICEVCIVRLREALEFKKEILATQEMLQEGAQVVKEEVLDEEPEDVPTTYDNVEFLEEEDKSDDDYIPDDASSSPEDSSPESPKNKYPKKCEKKTYKQYTRKDLQNAVWEVRNGKMACAEAGRTYGVPRKTIQTKVRESKSETSDVVKVKEEPNEKFCKFLEEIQTLLTYTNATPFKSRGCRYYCFYCSTNGPLFEDPDELRSHTTTKHDKERITNIELYMKPQWMNEIIKFDITDLHCTECLLMLPDWNNMFVHFAETHDIGFDEAYTRVIPYSLTVDLQCVLCHENFANYGNLDAHMNLHFSNYVCFKCGDTFLSVSRFDKHLLTHQTGHFPCPKCDKVFSLKKYMTRHFTLVHKQQTPKCVYCKKSVEGPMHRHITKEHSEKVKAFTCEVCGKVFTWKPYFVAHMRKRHNGIKKFKCEYCPKMFLMPYELKSHSIIHTRARLFECGECKATFNTITAMKKHISVHKPSG</sequence>
<feature type="domain" description="C2H2-type" evidence="9">
    <location>
        <begin position="450"/>
        <end position="478"/>
    </location>
</feature>
<reference evidence="12" key="1">
    <citation type="submission" date="2025-08" db="UniProtKB">
        <authorList>
            <consortium name="RefSeq"/>
        </authorList>
    </citation>
    <scope>IDENTIFICATION</scope>
</reference>
<dbReference type="Gene3D" id="3.30.160.60">
    <property type="entry name" value="Classic Zinc Finger"/>
    <property type="match status" value="4"/>
</dbReference>
<dbReference type="AlphaFoldDB" id="A0A6J1MVU0"/>
<dbReference type="OrthoDB" id="8922241at2759"/>
<organism evidence="11 12">
    <name type="scientific">Bicyclus anynana</name>
    <name type="common">Squinting bush brown butterfly</name>
    <dbReference type="NCBI Taxonomy" id="110368"/>
    <lineage>
        <taxon>Eukaryota</taxon>
        <taxon>Metazoa</taxon>
        <taxon>Ecdysozoa</taxon>
        <taxon>Arthropoda</taxon>
        <taxon>Hexapoda</taxon>
        <taxon>Insecta</taxon>
        <taxon>Pterygota</taxon>
        <taxon>Neoptera</taxon>
        <taxon>Endopterygota</taxon>
        <taxon>Lepidoptera</taxon>
        <taxon>Glossata</taxon>
        <taxon>Ditrysia</taxon>
        <taxon>Papilionoidea</taxon>
        <taxon>Nymphalidae</taxon>
        <taxon>Satyrinae</taxon>
        <taxon>Satyrini</taxon>
        <taxon>Mycalesina</taxon>
        <taxon>Bicyclus</taxon>
    </lineage>
</organism>
<proteinExistence type="predicted"/>
<feature type="domain" description="C2H2-type" evidence="9">
    <location>
        <begin position="341"/>
        <end position="368"/>
    </location>
</feature>
<dbReference type="PROSITE" id="PS51915">
    <property type="entry name" value="ZAD"/>
    <property type="match status" value="1"/>
</dbReference>
<keyword evidence="5 7" id="KW-0862">Zinc</keyword>
<dbReference type="PANTHER" id="PTHR24379">
    <property type="entry name" value="KRAB AND ZINC FINGER DOMAIN-CONTAINING"/>
    <property type="match status" value="1"/>
</dbReference>